<accession>A0A7K3NMF9</accession>
<keyword evidence="2" id="KW-1185">Reference proteome</keyword>
<sequence>MPANIQTMAYYGEVPWHGLGKQVSKAVTAEEMICAAGLDWEVELRPARGAKEINRKGEFSRYEIVRVPRPNTGEEEVLLGVVSRRYQPLQNVEAFGFFNPIVGNGKAYFETAGALGEGERIWVMVKMPNAMKIVCGDECFKYLLLSNTHSGEGSIIIKFTSVRVVCQNTLMLAIGDGQKSYRVRHSKQMQFKLGELADFLAITQKVFQKAEEQFKLLAKIQMIDDRLNHYFEAVFPRNPAQAKNGKMPTRWEQVREIFESQEDLQLPGVRGTLWGAYNAITRFEDYKQPQQEEQPDQRLERTWFGSGSEMKLKALAKASELAASWR</sequence>
<protein>
    <submittedName>
        <fullName evidence="1">DUF932 domain-containing protein</fullName>
    </submittedName>
</protein>
<dbReference type="InterPro" id="IPR026325">
    <property type="entry name" value="DUF932"/>
</dbReference>
<dbReference type="RefSeq" id="WP_163302427.1">
    <property type="nucleotide sequence ID" value="NZ_JAAGRQ010000046.1"/>
</dbReference>
<dbReference type="AlphaFoldDB" id="A0A7K3NMF9"/>
<evidence type="ECO:0000313" key="1">
    <source>
        <dbReference type="EMBL" id="NDY57384.1"/>
    </source>
</evidence>
<evidence type="ECO:0000313" key="2">
    <source>
        <dbReference type="Proteomes" id="UP000469724"/>
    </source>
</evidence>
<comment type="caution">
    <text evidence="1">The sequence shown here is derived from an EMBL/GenBank/DDBJ whole genome shotgun (WGS) entry which is preliminary data.</text>
</comment>
<dbReference type="InterPro" id="IPR017686">
    <property type="entry name" value="Phg/plasmid-like_prot"/>
</dbReference>
<dbReference type="Pfam" id="PF06067">
    <property type="entry name" value="DUF932"/>
    <property type="match status" value="1"/>
</dbReference>
<name>A0A7K3NMF9_9BACT</name>
<organism evidence="1 2">
    <name type="scientific">Desulfolutivibrio sulfodismutans</name>
    <dbReference type="NCBI Taxonomy" id="63561"/>
    <lineage>
        <taxon>Bacteria</taxon>
        <taxon>Pseudomonadati</taxon>
        <taxon>Thermodesulfobacteriota</taxon>
        <taxon>Desulfovibrionia</taxon>
        <taxon>Desulfovibrionales</taxon>
        <taxon>Desulfovibrionaceae</taxon>
        <taxon>Desulfolutivibrio</taxon>
    </lineage>
</organism>
<proteinExistence type="predicted"/>
<gene>
    <name evidence="1" type="ORF">G3N56_11590</name>
</gene>
<reference evidence="1 2" key="1">
    <citation type="submission" date="2020-02" db="EMBL/GenBank/DDBJ databases">
        <title>Comparative genomics of sulfur disproportionating microorganisms.</title>
        <authorList>
            <person name="Ward L.M."/>
            <person name="Bertran E."/>
            <person name="Johnston D.T."/>
        </authorList>
    </citation>
    <scope>NUCLEOTIDE SEQUENCE [LARGE SCALE GENOMIC DNA]</scope>
    <source>
        <strain evidence="1 2">DSM 3696</strain>
    </source>
</reference>
<dbReference type="Proteomes" id="UP000469724">
    <property type="component" value="Unassembled WGS sequence"/>
</dbReference>
<dbReference type="NCBIfam" id="TIGR03299">
    <property type="entry name" value="LGT_TIGR03299"/>
    <property type="match status" value="1"/>
</dbReference>
<dbReference type="EMBL" id="JAAGRQ010000046">
    <property type="protein sequence ID" value="NDY57384.1"/>
    <property type="molecule type" value="Genomic_DNA"/>
</dbReference>